<dbReference type="InterPro" id="IPR046335">
    <property type="entry name" value="LacI/GalR-like_sensor"/>
</dbReference>
<dbReference type="AlphaFoldDB" id="A0A7W7FWP0"/>
<evidence type="ECO:0000313" key="7">
    <source>
        <dbReference type="Proteomes" id="UP000533598"/>
    </source>
</evidence>
<organism evidence="6 7">
    <name type="scientific">Crossiella cryophila</name>
    <dbReference type="NCBI Taxonomy" id="43355"/>
    <lineage>
        <taxon>Bacteria</taxon>
        <taxon>Bacillati</taxon>
        <taxon>Actinomycetota</taxon>
        <taxon>Actinomycetes</taxon>
        <taxon>Pseudonocardiales</taxon>
        <taxon>Pseudonocardiaceae</taxon>
        <taxon>Crossiella</taxon>
    </lineage>
</organism>
<evidence type="ECO:0000256" key="1">
    <source>
        <dbReference type="ARBA" id="ARBA00022491"/>
    </source>
</evidence>
<dbReference type="CDD" id="cd06267">
    <property type="entry name" value="PBP1_LacI_sugar_binding-like"/>
    <property type="match status" value="1"/>
</dbReference>
<reference evidence="6 7" key="1">
    <citation type="submission" date="2020-08" db="EMBL/GenBank/DDBJ databases">
        <title>Sequencing the genomes of 1000 actinobacteria strains.</title>
        <authorList>
            <person name="Klenk H.-P."/>
        </authorList>
    </citation>
    <scope>NUCLEOTIDE SEQUENCE [LARGE SCALE GENOMIC DNA]</scope>
    <source>
        <strain evidence="6 7">DSM 44230</strain>
    </source>
</reference>
<dbReference type="EMBL" id="JACHMH010000001">
    <property type="protein sequence ID" value="MBB4680497.1"/>
    <property type="molecule type" value="Genomic_DNA"/>
</dbReference>
<gene>
    <name evidence="6" type="ORF">HNR67_006615</name>
</gene>
<dbReference type="Proteomes" id="UP000533598">
    <property type="component" value="Unassembled WGS sequence"/>
</dbReference>
<dbReference type="Gene3D" id="1.10.260.40">
    <property type="entry name" value="lambda repressor-like DNA-binding domains"/>
    <property type="match status" value="1"/>
</dbReference>
<protein>
    <submittedName>
        <fullName evidence="6">DNA-binding LacI/PurR family transcriptional regulator</fullName>
    </submittedName>
</protein>
<dbReference type="SUPFAM" id="SSF53822">
    <property type="entry name" value="Periplasmic binding protein-like I"/>
    <property type="match status" value="1"/>
</dbReference>
<sequence length="344" mass="37584">MSRQRVTQAEVARVAGVSQAMVSLVLNGSSDVRIAPETRARVQEALRSTGYTVDIMGRRLRGKGNNILGVFSYESVFPSGGADFYRPILRGIEEEAEAQGYDLLLFTSSGRRAGRRQVYENGTNRLGIADGSILLGRHNDPAELARLTRERFPFVFIGRRESPAGPIAYVGADYVEATRQCYDRLWRLGHRRIALLGLAGDHEPTVDRRRGYEVAARRHRRTPLVLQQEDPDQAWQALVAEQVTGVLVETTAMAEGLHARATAAGLDVPGDLSIILLGDNDPSQGGGDSAVDWSMFRIPREELGATAVRVLLELLAGRSPDSGHRLLLPCVLHEGGTVAAAVRR</sequence>
<evidence type="ECO:0000256" key="2">
    <source>
        <dbReference type="ARBA" id="ARBA00023015"/>
    </source>
</evidence>
<keyword evidence="4" id="KW-0804">Transcription</keyword>
<name>A0A7W7FWP0_9PSEU</name>
<dbReference type="GO" id="GO:0000976">
    <property type="term" value="F:transcription cis-regulatory region binding"/>
    <property type="evidence" value="ECO:0007669"/>
    <property type="project" value="TreeGrafter"/>
</dbReference>
<dbReference type="SUPFAM" id="SSF47413">
    <property type="entry name" value="lambda repressor-like DNA-binding domains"/>
    <property type="match status" value="1"/>
</dbReference>
<dbReference type="PANTHER" id="PTHR30146">
    <property type="entry name" value="LACI-RELATED TRANSCRIPTIONAL REPRESSOR"/>
    <property type="match status" value="1"/>
</dbReference>
<dbReference type="Gene3D" id="3.40.50.2300">
    <property type="match status" value="2"/>
</dbReference>
<proteinExistence type="predicted"/>
<keyword evidence="1" id="KW-0678">Repressor</keyword>
<dbReference type="CDD" id="cd01392">
    <property type="entry name" value="HTH_LacI"/>
    <property type="match status" value="1"/>
</dbReference>
<evidence type="ECO:0000259" key="5">
    <source>
        <dbReference type="PROSITE" id="PS50932"/>
    </source>
</evidence>
<dbReference type="Pfam" id="PF13377">
    <property type="entry name" value="Peripla_BP_3"/>
    <property type="match status" value="1"/>
</dbReference>
<dbReference type="PANTHER" id="PTHR30146:SF148">
    <property type="entry name" value="HTH-TYPE TRANSCRIPTIONAL REPRESSOR PURR-RELATED"/>
    <property type="match status" value="1"/>
</dbReference>
<dbReference type="PROSITE" id="PS50932">
    <property type="entry name" value="HTH_LACI_2"/>
    <property type="match status" value="1"/>
</dbReference>
<accession>A0A7W7FWP0</accession>
<dbReference type="GO" id="GO:0003700">
    <property type="term" value="F:DNA-binding transcription factor activity"/>
    <property type="evidence" value="ECO:0007669"/>
    <property type="project" value="TreeGrafter"/>
</dbReference>
<evidence type="ECO:0000313" key="6">
    <source>
        <dbReference type="EMBL" id="MBB4680497.1"/>
    </source>
</evidence>
<comment type="caution">
    <text evidence="6">The sequence shown here is derived from an EMBL/GenBank/DDBJ whole genome shotgun (WGS) entry which is preliminary data.</text>
</comment>
<dbReference type="RefSeq" id="WP_221490140.1">
    <property type="nucleotide sequence ID" value="NZ_BAAAUI010000005.1"/>
</dbReference>
<keyword evidence="7" id="KW-1185">Reference proteome</keyword>
<dbReference type="SMART" id="SM00354">
    <property type="entry name" value="HTH_LACI"/>
    <property type="match status" value="1"/>
</dbReference>
<evidence type="ECO:0000256" key="3">
    <source>
        <dbReference type="ARBA" id="ARBA00023125"/>
    </source>
</evidence>
<feature type="domain" description="HTH lacI-type" evidence="5">
    <location>
        <begin position="6"/>
        <end position="62"/>
    </location>
</feature>
<dbReference type="InterPro" id="IPR028082">
    <property type="entry name" value="Peripla_BP_I"/>
</dbReference>
<keyword evidence="2" id="KW-0805">Transcription regulation</keyword>
<dbReference type="Pfam" id="PF00356">
    <property type="entry name" value="LacI"/>
    <property type="match status" value="1"/>
</dbReference>
<dbReference type="InterPro" id="IPR000843">
    <property type="entry name" value="HTH_LacI"/>
</dbReference>
<dbReference type="InterPro" id="IPR010982">
    <property type="entry name" value="Lambda_DNA-bd_dom_sf"/>
</dbReference>
<evidence type="ECO:0000256" key="4">
    <source>
        <dbReference type="ARBA" id="ARBA00023163"/>
    </source>
</evidence>
<keyword evidence="3 6" id="KW-0238">DNA-binding</keyword>